<reference evidence="1 2" key="1">
    <citation type="submission" date="2013-09" db="EMBL/GenBank/DDBJ databases">
        <title>Whole genome shotgun sequence of Novosphingobium tardaugens NBRC 16725.</title>
        <authorList>
            <person name="Isaki S."/>
            <person name="Hosoyama A."/>
            <person name="Tsuchikane K."/>
            <person name="Katsumata H."/>
            <person name="Ando Y."/>
            <person name="Yamazaki S."/>
            <person name="Fujita N."/>
        </authorList>
    </citation>
    <scope>NUCLEOTIDE SEQUENCE [LARGE SCALE GENOMIC DNA]</scope>
    <source>
        <strain evidence="1 2">NBRC 16725</strain>
    </source>
</reference>
<dbReference type="EMBL" id="BASZ01000012">
    <property type="protein sequence ID" value="GAD50798.1"/>
    <property type="molecule type" value="Genomic_DNA"/>
</dbReference>
<dbReference type="GO" id="GO:0005506">
    <property type="term" value="F:iron ion binding"/>
    <property type="evidence" value="ECO:0007669"/>
    <property type="project" value="UniProtKB-ARBA"/>
</dbReference>
<dbReference type="AlphaFoldDB" id="U3A7S6"/>
<name>U3A7S6_9SPHN</name>
<dbReference type="PANTHER" id="PTHR20883">
    <property type="entry name" value="PHYTANOYL-COA DIOXYGENASE DOMAIN CONTAINING 1"/>
    <property type="match status" value="1"/>
</dbReference>
<dbReference type="RefSeq" id="WP_021691616.1">
    <property type="nucleotide sequence ID" value="NZ_BASZ01000012.1"/>
</dbReference>
<dbReference type="KEGG" id="ntd:EGO55_10900"/>
<dbReference type="SUPFAM" id="SSF51197">
    <property type="entry name" value="Clavaminate synthase-like"/>
    <property type="match status" value="1"/>
</dbReference>
<dbReference type="InterPro" id="IPR008775">
    <property type="entry name" value="Phytyl_CoA_dOase-like"/>
</dbReference>
<gene>
    <name evidence="1" type="ORF">NT2_12_00620</name>
</gene>
<accession>U3A7S6</accession>
<sequence>MTYGDLTPLRDVTDEEVKTFWRDGVVCLRAIMPAGWLAMLADAVEHYLHSERAFSLTAFGEETVDPGKPRSKPKGHFYGGTDHWQKDDICRRFACESPLPAIAGRLLRATKINLYEDSMLVKEPGATDKTAFHQDLSYFHVEGDQLCTTWIPLDPVRPETGALQFVKGSHLWRKLYRPNYFVSTQSMPDTDGDDAPDFHTDRRNAEILCFDTEPGDITVHHALTLHGADGNHSLSARRRAMSVRYCGDDARYKLRRGAPRKPHHERIEPGSILDHDDCPVVWRAESPS</sequence>
<comment type="caution">
    <text evidence="1">The sequence shown here is derived from an EMBL/GenBank/DDBJ whole genome shotgun (WGS) entry which is preliminary data.</text>
</comment>
<dbReference type="eggNOG" id="COG5285">
    <property type="taxonomic scope" value="Bacteria"/>
</dbReference>
<dbReference type="Gene3D" id="2.60.120.620">
    <property type="entry name" value="q2cbj1_9rhob like domain"/>
    <property type="match status" value="1"/>
</dbReference>
<protein>
    <recommendedName>
        <fullName evidence="3">Phytanoyl-CoA dioxygenase</fullName>
    </recommendedName>
</protein>
<organism evidence="1 2">
    <name type="scientific">Caenibius tardaugens NBRC 16725</name>
    <dbReference type="NCBI Taxonomy" id="1219035"/>
    <lineage>
        <taxon>Bacteria</taxon>
        <taxon>Pseudomonadati</taxon>
        <taxon>Pseudomonadota</taxon>
        <taxon>Alphaproteobacteria</taxon>
        <taxon>Sphingomonadales</taxon>
        <taxon>Erythrobacteraceae</taxon>
        <taxon>Caenibius</taxon>
    </lineage>
</organism>
<proteinExistence type="predicted"/>
<dbReference type="PANTHER" id="PTHR20883:SF49">
    <property type="entry name" value="PHYTANOYL-COA DIOXYGENASE"/>
    <property type="match status" value="1"/>
</dbReference>
<dbReference type="OrthoDB" id="2560571at2"/>
<evidence type="ECO:0000313" key="1">
    <source>
        <dbReference type="EMBL" id="GAD50798.1"/>
    </source>
</evidence>
<keyword evidence="2" id="KW-1185">Reference proteome</keyword>
<evidence type="ECO:0008006" key="3">
    <source>
        <dbReference type="Google" id="ProtNLM"/>
    </source>
</evidence>
<dbReference type="Pfam" id="PF05721">
    <property type="entry name" value="PhyH"/>
    <property type="match status" value="1"/>
</dbReference>
<evidence type="ECO:0000313" key="2">
    <source>
        <dbReference type="Proteomes" id="UP000016568"/>
    </source>
</evidence>
<dbReference type="GO" id="GO:0016706">
    <property type="term" value="F:2-oxoglutarate-dependent dioxygenase activity"/>
    <property type="evidence" value="ECO:0007669"/>
    <property type="project" value="UniProtKB-ARBA"/>
</dbReference>
<dbReference type="Proteomes" id="UP000016568">
    <property type="component" value="Unassembled WGS sequence"/>
</dbReference>